<evidence type="ECO:0000256" key="1">
    <source>
        <dbReference type="SAM" id="Phobius"/>
    </source>
</evidence>
<feature type="transmembrane region" description="Helical" evidence="1">
    <location>
        <begin position="53"/>
        <end position="73"/>
    </location>
</feature>
<feature type="transmembrane region" description="Helical" evidence="1">
    <location>
        <begin position="113"/>
        <end position="132"/>
    </location>
</feature>
<accession>A0A166BPJ8</accession>
<feature type="transmembrane region" description="Helical" evidence="1">
    <location>
        <begin position="213"/>
        <end position="232"/>
    </location>
</feature>
<protein>
    <submittedName>
        <fullName evidence="2">Uncharacterized protein</fullName>
    </submittedName>
</protein>
<name>A0A166BPJ8_9AGAM</name>
<gene>
    <name evidence="2" type="ORF">FIBSPDRAFT_869836</name>
</gene>
<proteinExistence type="predicted"/>
<keyword evidence="1" id="KW-1133">Transmembrane helix</keyword>
<dbReference type="AlphaFoldDB" id="A0A166BPJ8"/>
<organism evidence="2">
    <name type="scientific">Athelia psychrophila</name>
    <dbReference type="NCBI Taxonomy" id="1759441"/>
    <lineage>
        <taxon>Eukaryota</taxon>
        <taxon>Fungi</taxon>
        <taxon>Dikarya</taxon>
        <taxon>Basidiomycota</taxon>
        <taxon>Agaricomycotina</taxon>
        <taxon>Agaricomycetes</taxon>
        <taxon>Agaricomycetidae</taxon>
        <taxon>Atheliales</taxon>
        <taxon>Atheliaceae</taxon>
        <taxon>Athelia</taxon>
    </lineage>
</organism>
<keyword evidence="1" id="KW-0812">Transmembrane</keyword>
<reference evidence="2" key="1">
    <citation type="journal article" date="2016" name="Mol. Biol. Evol.">
        <title>Comparative Genomics of Early-Diverging Mushroom-Forming Fungi Provides Insights into the Origins of Lignocellulose Decay Capabilities.</title>
        <authorList>
            <person name="Nagy L.G."/>
            <person name="Riley R."/>
            <person name="Tritt A."/>
            <person name="Adam C."/>
            <person name="Daum C."/>
            <person name="Floudas D."/>
            <person name="Sun H."/>
            <person name="Yadav J.S."/>
            <person name="Pangilinan J."/>
            <person name="Larsson K.H."/>
            <person name="Matsuura K."/>
            <person name="Barry K."/>
            <person name="Labutti K."/>
            <person name="Kuo R."/>
            <person name="Ohm R.A."/>
            <person name="Bhattacharya S.S."/>
            <person name="Shirouzu T."/>
            <person name="Yoshinaga Y."/>
            <person name="Martin F.M."/>
            <person name="Grigoriev I.V."/>
            <person name="Hibbett D.S."/>
        </authorList>
    </citation>
    <scope>NUCLEOTIDE SEQUENCE [LARGE SCALE GENOMIC DNA]</scope>
    <source>
        <strain evidence="2">CBS 109695</strain>
    </source>
</reference>
<evidence type="ECO:0000313" key="2">
    <source>
        <dbReference type="EMBL" id="KZP12852.1"/>
    </source>
</evidence>
<dbReference type="EMBL" id="KV417641">
    <property type="protein sequence ID" value="KZP12852.1"/>
    <property type="molecule type" value="Genomic_DNA"/>
</dbReference>
<dbReference type="OrthoDB" id="3038990at2759"/>
<keyword evidence="1" id="KW-0472">Membrane</keyword>
<feature type="transmembrane region" description="Helical" evidence="1">
    <location>
        <begin position="79"/>
        <end position="101"/>
    </location>
</feature>
<dbReference type="STRING" id="436010.A0A166BPJ8"/>
<feature type="transmembrane region" description="Helical" evidence="1">
    <location>
        <begin position="12"/>
        <end position="33"/>
    </location>
</feature>
<sequence length="289" mass="31694">MSVTASVAGDGLGVGYVQTAMFTVLVWDFLIYFAEELKVAGTLGFCPSIVVYYMSRIGILLMGVTGLLIQYAAISQCKVLWRILSAMSTIGGAATSFLFFLRVRAVYEKSIPVTIAFGIFWLALPGVCSLWNNSTQASHTGSAQCTLSGVGPFPSICLWMKAAYDTSVFAAITWRIVSYTAADSVPTPQRWRLIRGVGMPRIYRDLLRGGQQFYFFTIGVTLMGASAVFLPVDSHDRSWLPLLGKPIEAIMACRVFRTLVLSSNNYQEGRGHRDSIMLTTVYVPDTEPA</sequence>